<evidence type="ECO:0000313" key="1">
    <source>
        <dbReference type="EMBL" id="OEH77562.1"/>
    </source>
</evidence>
<comment type="caution">
    <text evidence="1">The sequence shown here is derived from an EMBL/GenBank/DDBJ whole genome shotgun (WGS) entry which is preliminary data.</text>
</comment>
<evidence type="ECO:0000313" key="2">
    <source>
        <dbReference type="Proteomes" id="UP000095192"/>
    </source>
</evidence>
<dbReference type="InParanoid" id="A0A1D3D288"/>
<dbReference type="EMBL" id="JROU02001054">
    <property type="protein sequence ID" value="OEH77562.1"/>
    <property type="molecule type" value="Genomic_DNA"/>
</dbReference>
<dbReference type="AlphaFoldDB" id="A0A1D3D288"/>
<dbReference type="VEuPathDB" id="ToxoDB:cyc_08700"/>
<name>A0A1D3D288_9EIME</name>
<organism evidence="1 2">
    <name type="scientific">Cyclospora cayetanensis</name>
    <dbReference type="NCBI Taxonomy" id="88456"/>
    <lineage>
        <taxon>Eukaryota</taxon>
        <taxon>Sar</taxon>
        <taxon>Alveolata</taxon>
        <taxon>Apicomplexa</taxon>
        <taxon>Conoidasida</taxon>
        <taxon>Coccidia</taxon>
        <taxon>Eucoccidiorida</taxon>
        <taxon>Eimeriorina</taxon>
        <taxon>Eimeriidae</taxon>
        <taxon>Cyclospora</taxon>
    </lineage>
</organism>
<keyword evidence="2" id="KW-1185">Reference proteome</keyword>
<sequence>MARRPFTKELRRIRRSLPFLSSSRGPCSRAFVAVDATGSRSAEGPQTMSAEKATRGACRIYALGSDKEQAEA</sequence>
<dbReference type="Proteomes" id="UP000095192">
    <property type="component" value="Unassembled WGS sequence"/>
</dbReference>
<gene>
    <name evidence="1" type="ORF">cyc_08700</name>
</gene>
<protein>
    <submittedName>
        <fullName evidence="1">Uncharacterized protein</fullName>
    </submittedName>
</protein>
<proteinExistence type="predicted"/>
<reference evidence="1 2" key="1">
    <citation type="journal article" date="2016" name="BMC Genomics">
        <title>Comparative genomics reveals Cyclospora cayetanensis possesses coccidia-like metabolism and invasion components but unique surface antigens.</title>
        <authorList>
            <person name="Liu S."/>
            <person name="Wang L."/>
            <person name="Zheng H."/>
            <person name="Xu Z."/>
            <person name="Roellig D.M."/>
            <person name="Li N."/>
            <person name="Frace M.A."/>
            <person name="Tang K."/>
            <person name="Arrowood M.J."/>
            <person name="Moss D.M."/>
            <person name="Zhang L."/>
            <person name="Feng Y."/>
            <person name="Xiao L."/>
        </authorList>
    </citation>
    <scope>NUCLEOTIDE SEQUENCE [LARGE SCALE GENOMIC DNA]</scope>
    <source>
        <strain evidence="1 2">CHN_HEN01</strain>
    </source>
</reference>
<accession>A0A1D3D288</accession>